<proteinExistence type="predicted"/>
<dbReference type="AlphaFoldDB" id="A0A1S8KYN5"/>
<dbReference type="KEGG" id="crw:CROST_035750"/>
<accession>A0A1S8KYN5</accession>
<evidence type="ECO:0000313" key="2">
    <source>
        <dbReference type="EMBL" id="URZ12830.1"/>
    </source>
</evidence>
<dbReference type="STRING" id="84029.CROST_38950"/>
<feature type="compositionally biased region" description="Basic and acidic residues" evidence="1">
    <location>
        <begin position="1"/>
        <end position="20"/>
    </location>
</feature>
<keyword evidence="3" id="KW-1185">Reference proteome</keyword>
<sequence length="64" mass="7820">MERLKEENIEEKEEKNEKAIRPKPKLKHVKDNVVDSKTQEISINKIRKKTSRKMRKEFELEKKK</sequence>
<evidence type="ECO:0000313" key="3">
    <source>
        <dbReference type="Proteomes" id="UP000190951"/>
    </source>
</evidence>
<dbReference type="RefSeq" id="WP_077832287.1">
    <property type="nucleotide sequence ID" value="NZ_CP096983.1"/>
</dbReference>
<dbReference type="Proteomes" id="UP000190951">
    <property type="component" value="Chromosome"/>
</dbReference>
<gene>
    <name evidence="2" type="ORF">CROST_035750</name>
</gene>
<feature type="region of interest" description="Disordered" evidence="1">
    <location>
        <begin position="1"/>
        <end position="23"/>
    </location>
</feature>
<organism evidence="2 3">
    <name type="scientific">Clostridium felsineum</name>
    <dbReference type="NCBI Taxonomy" id="36839"/>
    <lineage>
        <taxon>Bacteria</taxon>
        <taxon>Bacillati</taxon>
        <taxon>Bacillota</taxon>
        <taxon>Clostridia</taxon>
        <taxon>Eubacteriales</taxon>
        <taxon>Clostridiaceae</taxon>
        <taxon>Clostridium</taxon>
    </lineage>
</organism>
<protein>
    <submittedName>
        <fullName evidence="2">Uncharacterized protein</fullName>
    </submittedName>
</protein>
<dbReference type="EMBL" id="CP096983">
    <property type="protein sequence ID" value="URZ12830.1"/>
    <property type="molecule type" value="Genomic_DNA"/>
</dbReference>
<evidence type="ECO:0000256" key="1">
    <source>
        <dbReference type="SAM" id="MobiDB-lite"/>
    </source>
</evidence>
<reference evidence="2 3" key="1">
    <citation type="submission" date="2022-04" db="EMBL/GenBank/DDBJ databases">
        <title>Genome sequence of C. roseum typestrain.</title>
        <authorList>
            <person name="Poehlein A."/>
            <person name="Schoch T."/>
            <person name="Duerre P."/>
            <person name="Daniel R."/>
        </authorList>
    </citation>
    <scope>NUCLEOTIDE SEQUENCE [LARGE SCALE GENOMIC DNA]</scope>
    <source>
        <strain evidence="2 3">DSM 7320</strain>
    </source>
</reference>
<name>A0A1S8KYN5_9CLOT</name>